<feature type="chain" id="PRO_5043706156" evidence="4">
    <location>
        <begin position="28"/>
        <end position="853"/>
    </location>
</feature>
<evidence type="ECO:0000256" key="3">
    <source>
        <dbReference type="ARBA" id="ARBA00023295"/>
    </source>
</evidence>
<evidence type="ECO:0000256" key="1">
    <source>
        <dbReference type="ARBA" id="ARBA00007401"/>
    </source>
</evidence>
<gene>
    <name evidence="8" type="ORF">RBB81_18685</name>
</gene>
<dbReference type="InterPro" id="IPR006103">
    <property type="entry name" value="Glyco_hydro_2_cat"/>
</dbReference>
<dbReference type="InterPro" id="IPR051913">
    <property type="entry name" value="GH2_Domain-Containing"/>
</dbReference>
<dbReference type="Pfam" id="PF00703">
    <property type="entry name" value="Glyco_hydro_2"/>
    <property type="match status" value="1"/>
</dbReference>
<dbReference type="Pfam" id="PF16355">
    <property type="entry name" value="DUF4982"/>
    <property type="match status" value="1"/>
</dbReference>
<dbReference type="GO" id="GO:0005975">
    <property type="term" value="P:carbohydrate metabolic process"/>
    <property type="evidence" value="ECO:0007669"/>
    <property type="project" value="InterPro"/>
</dbReference>
<protein>
    <submittedName>
        <fullName evidence="8">Glycoside hydrolase family 2 TIM barrel-domain containing protein</fullName>
    </submittedName>
</protein>
<keyword evidence="2 8" id="KW-0378">Hydrolase</keyword>
<keyword evidence="4" id="KW-0732">Signal</keyword>
<dbReference type="InterPro" id="IPR006102">
    <property type="entry name" value="Ig-like_GH2"/>
</dbReference>
<dbReference type="EMBL" id="CP132938">
    <property type="protein sequence ID" value="XCB21587.1"/>
    <property type="molecule type" value="Genomic_DNA"/>
</dbReference>
<name>A0AAU7YYG5_9BACT</name>
<evidence type="ECO:0000259" key="5">
    <source>
        <dbReference type="Pfam" id="PF00703"/>
    </source>
</evidence>
<keyword evidence="3" id="KW-0326">Glycosidase</keyword>
<feature type="domain" description="Glycoside hydrolase family 2 immunoglobulin-like beta-sandwich" evidence="5">
    <location>
        <begin position="221"/>
        <end position="332"/>
    </location>
</feature>
<accession>A0AAU7YYG5</accession>
<organism evidence="8">
    <name type="scientific">Tunturiibacter gelidiferens</name>
    <dbReference type="NCBI Taxonomy" id="3069689"/>
    <lineage>
        <taxon>Bacteria</taxon>
        <taxon>Pseudomonadati</taxon>
        <taxon>Acidobacteriota</taxon>
        <taxon>Terriglobia</taxon>
        <taxon>Terriglobales</taxon>
        <taxon>Acidobacteriaceae</taxon>
        <taxon>Tunturiibacter</taxon>
    </lineage>
</organism>
<dbReference type="Gene3D" id="3.20.20.80">
    <property type="entry name" value="Glycosidases"/>
    <property type="match status" value="1"/>
</dbReference>
<reference evidence="8" key="2">
    <citation type="journal article" date="2024" name="Environ. Microbiol.">
        <title>Genome analysis and description of Tunturibacter gen. nov. expands the diversity of Terriglobia in tundra soils.</title>
        <authorList>
            <person name="Messyasz A."/>
            <person name="Mannisto M.K."/>
            <person name="Kerkhof L.J."/>
            <person name="Haggblom M.M."/>
        </authorList>
    </citation>
    <scope>NUCLEOTIDE SEQUENCE</scope>
    <source>
        <strain evidence="8">M8UP39</strain>
    </source>
</reference>
<evidence type="ECO:0000259" key="7">
    <source>
        <dbReference type="Pfam" id="PF16355"/>
    </source>
</evidence>
<evidence type="ECO:0000313" key="8">
    <source>
        <dbReference type="EMBL" id="XCB21587.1"/>
    </source>
</evidence>
<proteinExistence type="inferred from homology"/>
<dbReference type="InterPro" id="IPR036156">
    <property type="entry name" value="Beta-gal/glucu_dom_sf"/>
</dbReference>
<dbReference type="Gene3D" id="2.60.120.260">
    <property type="entry name" value="Galactose-binding domain-like"/>
    <property type="match status" value="1"/>
</dbReference>
<reference evidence="8" key="1">
    <citation type="submission" date="2023-08" db="EMBL/GenBank/DDBJ databases">
        <authorList>
            <person name="Messyasz A."/>
            <person name="Mannisto M.K."/>
            <person name="Kerkhof L.J."/>
            <person name="Haggblom M."/>
        </authorList>
    </citation>
    <scope>NUCLEOTIDE SEQUENCE</scope>
    <source>
        <strain evidence="8">M8UP39</strain>
    </source>
</reference>
<dbReference type="Gene3D" id="2.60.40.10">
    <property type="entry name" value="Immunoglobulins"/>
    <property type="match status" value="3"/>
</dbReference>
<dbReference type="InterPro" id="IPR013783">
    <property type="entry name" value="Ig-like_fold"/>
</dbReference>
<dbReference type="PROSITE" id="PS51318">
    <property type="entry name" value="TAT"/>
    <property type="match status" value="1"/>
</dbReference>
<dbReference type="SUPFAM" id="SSF51445">
    <property type="entry name" value="(Trans)glycosidases"/>
    <property type="match status" value="1"/>
</dbReference>
<dbReference type="GO" id="GO:0004553">
    <property type="term" value="F:hydrolase activity, hydrolyzing O-glycosyl compounds"/>
    <property type="evidence" value="ECO:0007669"/>
    <property type="project" value="InterPro"/>
</dbReference>
<dbReference type="InterPro" id="IPR032311">
    <property type="entry name" value="DUF4982"/>
</dbReference>
<dbReference type="KEGG" id="tgi:RBB81_18685"/>
<dbReference type="PANTHER" id="PTHR42732">
    <property type="entry name" value="BETA-GALACTOSIDASE"/>
    <property type="match status" value="1"/>
</dbReference>
<sequence>MYSRRNFLKTGATAVAASWLPALPLQASIATLGRNTNPAADTPHTRRLSEGWEFLQGSLGSPWEAWHSEEVAVWQPIAMPHCFNAYDGCDPDIPYYRGNGWYRSHVPIANPFPNGRTLLHFEGAGQTNTVYVGEKLAGKHTGGYDEFVFDITDLLPDASQTAADPASAPTKSKVKKPAGIPISILCDNSRDQDRMPSDLSDFSLYGGMYRHVSLVYVPAVSLETIHIRTDLPTPTSPAKITILGSLHNPASSSEQLNLSIEVVNAKGTLVHQSAHKLPPWHDATELISFTIAKPQLWSPSDPQLYECRITLHASAANNADADYTARETFGIRHTEFVQHGPFKLNGERLLLRGTHRHEDHAGFAAAMPDDLINQEMQLIKDMGVNFIRLAHYQQSRRVLEHCDRLGILVWEEIPWCRGGIGNDTFQEMGRRTLRNMIAQHYNHPSILLWGLGNEDDWPTEYPDVNQQAIRTYLQELNTLSHQLDPSRLTTIRRCDFARDIPDVYSPSIWAGWYRGTYPEYQKTLETERERVNHLFHAEWGADSHAGRHSEDPDKVLGKIVTGKGTDERGMDYLLTGGQTRVSKDGDWSETYACNLFDWYLKTQETLPWLTGSAQWIFKDFTTPLRVENPIPRINQKGLIERDMTKKESYFVFQSYWTEVPMAHIYGHTWPIRWGTEGEQKMVKVYSNCDTAELFVNGKSAGTKQRSSQDFPAAGLRWTTPFATGKNTLRVVATKAGKTITDEITFIYQTEPWGAPADLKLTERSRTTIDGKETVTVEAKLYDAKGILCLDARNRLRFTIAGLGTLIDNRGTTKASRVVEMSNGRAEITIIRNNSSSVVSVTTPGMQAAFYTIP</sequence>
<dbReference type="InterPro" id="IPR008979">
    <property type="entry name" value="Galactose-bd-like_sf"/>
</dbReference>
<dbReference type="SUPFAM" id="SSF49303">
    <property type="entry name" value="beta-Galactosidase/glucuronidase domain"/>
    <property type="match status" value="1"/>
</dbReference>
<dbReference type="SUPFAM" id="SSF49785">
    <property type="entry name" value="Galactose-binding domain-like"/>
    <property type="match status" value="1"/>
</dbReference>
<evidence type="ECO:0000256" key="2">
    <source>
        <dbReference type="ARBA" id="ARBA00022801"/>
    </source>
</evidence>
<dbReference type="InterPro" id="IPR017853">
    <property type="entry name" value="GH"/>
</dbReference>
<dbReference type="AlphaFoldDB" id="A0AAU7YYG5"/>
<dbReference type="InterPro" id="IPR006101">
    <property type="entry name" value="Glyco_hydro_2"/>
</dbReference>
<evidence type="ECO:0000259" key="6">
    <source>
        <dbReference type="Pfam" id="PF02836"/>
    </source>
</evidence>
<dbReference type="RefSeq" id="WP_353071699.1">
    <property type="nucleotide sequence ID" value="NZ_CP132938.1"/>
</dbReference>
<feature type="signal peptide" evidence="4">
    <location>
        <begin position="1"/>
        <end position="27"/>
    </location>
</feature>
<dbReference type="InterPro" id="IPR006311">
    <property type="entry name" value="TAT_signal"/>
</dbReference>
<feature type="domain" description="DUF4982" evidence="7">
    <location>
        <begin position="677"/>
        <end position="739"/>
    </location>
</feature>
<evidence type="ECO:0000256" key="4">
    <source>
        <dbReference type="SAM" id="SignalP"/>
    </source>
</evidence>
<dbReference type="PANTHER" id="PTHR42732:SF1">
    <property type="entry name" value="BETA-MANNOSIDASE"/>
    <property type="match status" value="1"/>
</dbReference>
<dbReference type="PRINTS" id="PR00132">
    <property type="entry name" value="GLHYDRLASE2"/>
</dbReference>
<comment type="similarity">
    <text evidence="1">Belongs to the glycosyl hydrolase 2 family.</text>
</comment>
<dbReference type="Pfam" id="PF02836">
    <property type="entry name" value="Glyco_hydro_2_C"/>
    <property type="match status" value="1"/>
</dbReference>
<feature type="domain" description="Glycoside hydrolase family 2 catalytic" evidence="6">
    <location>
        <begin position="337"/>
        <end position="550"/>
    </location>
</feature>